<protein>
    <recommendedName>
        <fullName evidence="2">Pterin-binding domain-containing protein</fullName>
    </recommendedName>
</protein>
<gene>
    <name evidence="1" type="ORF">METZ01_LOCUS361910</name>
</gene>
<name>A0A382SGR7_9ZZZZ</name>
<accession>A0A382SGR7</accession>
<feature type="non-terminal residue" evidence="1">
    <location>
        <position position="1"/>
    </location>
</feature>
<organism evidence="1">
    <name type="scientific">marine metagenome</name>
    <dbReference type="NCBI Taxonomy" id="408172"/>
    <lineage>
        <taxon>unclassified sequences</taxon>
        <taxon>metagenomes</taxon>
        <taxon>ecological metagenomes</taxon>
    </lineage>
</organism>
<evidence type="ECO:0008006" key="2">
    <source>
        <dbReference type="Google" id="ProtNLM"/>
    </source>
</evidence>
<proteinExistence type="predicted"/>
<dbReference type="EMBL" id="UINC01128964">
    <property type="protein sequence ID" value="SVD09056.1"/>
    <property type="molecule type" value="Genomic_DNA"/>
</dbReference>
<dbReference type="AlphaFoldDB" id="A0A382SGR7"/>
<evidence type="ECO:0000313" key="1">
    <source>
        <dbReference type="EMBL" id="SVD09056.1"/>
    </source>
</evidence>
<reference evidence="1" key="1">
    <citation type="submission" date="2018-05" db="EMBL/GenBank/DDBJ databases">
        <authorList>
            <person name="Lanie J.A."/>
            <person name="Ng W.-L."/>
            <person name="Kazmierczak K.M."/>
            <person name="Andrzejewski T.M."/>
            <person name="Davidsen T.M."/>
            <person name="Wayne K.J."/>
            <person name="Tettelin H."/>
            <person name="Glass J.I."/>
            <person name="Rusch D."/>
            <person name="Podicherti R."/>
            <person name="Tsui H.-C.T."/>
            <person name="Winkler M.E."/>
        </authorList>
    </citation>
    <scope>NUCLEOTIDE SEQUENCE</scope>
</reference>
<sequence>CAAVCSIAVWKGAKMLRMHEVGQGRQLLDTLSCIGLPDDDSGPDFEKV</sequence>